<name>A0A1F5ZVA3_9BACT</name>
<comment type="caution">
    <text evidence="1">The sequence shown here is derived from an EMBL/GenBank/DDBJ whole genome shotgun (WGS) entry which is preliminary data.</text>
</comment>
<evidence type="ECO:0000313" key="2">
    <source>
        <dbReference type="Proteomes" id="UP000176923"/>
    </source>
</evidence>
<accession>A0A1F5ZVA3</accession>
<protein>
    <submittedName>
        <fullName evidence="1">Uncharacterized protein</fullName>
    </submittedName>
</protein>
<evidence type="ECO:0000313" key="1">
    <source>
        <dbReference type="EMBL" id="OGG16062.1"/>
    </source>
</evidence>
<sequence length="243" mass="28088">MEILNINVGGMMVPLHTFESEWKGTEPDPADKFWKFRLPDQPREKDPYGSFHYFPECIGKLSLPLTIEDRVGLYSDLKSRRRNESPLAGILFDRETRALVIDTMDLIGTQVKEEVYSDSVFRALIFNPHPPVIEGLQIGERYREASLVYPGSDWPRTVYVKGEVTTPEGKIEGWMGPQDVTWHSADMVRERSGVFISPIEEGILYFWYFDKLADEVAKKASDLNFKPNIRLTPEQNIRIVYKR</sequence>
<gene>
    <name evidence="1" type="ORF">A3D77_01980</name>
</gene>
<proteinExistence type="predicted"/>
<reference evidence="1 2" key="1">
    <citation type="journal article" date="2016" name="Nat. Commun.">
        <title>Thousands of microbial genomes shed light on interconnected biogeochemical processes in an aquifer system.</title>
        <authorList>
            <person name="Anantharaman K."/>
            <person name="Brown C.T."/>
            <person name="Hug L.A."/>
            <person name="Sharon I."/>
            <person name="Castelle C.J."/>
            <person name="Probst A.J."/>
            <person name="Thomas B.C."/>
            <person name="Singh A."/>
            <person name="Wilkins M.J."/>
            <person name="Karaoz U."/>
            <person name="Brodie E.L."/>
            <person name="Williams K.H."/>
            <person name="Hubbard S.S."/>
            <person name="Banfield J.F."/>
        </authorList>
    </citation>
    <scope>NUCLEOTIDE SEQUENCE [LARGE SCALE GENOMIC DNA]</scope>
</reference>
<dbReference type="AlphaFoldDB" id="A0A1F5ZVA3"/>
<organism evidence="1 2">
    <name type="scientific">Candidatus Gottesmanbacteria bacterium RIFCSPHIGHO2_02_FULL_39_11</name>
    <dbReference type="NCBI Taxonomy" id="1798382"/>
    <lineage>
        <taxon>Bacteria</taxon>
        <taxon>Candidatus Gottesmaniibacteriota</taxon>
    </lineage>
</organism>
<dbReference type="EMBL" id="MFJL01000015">
    <property type="protein sequence ID" value="OGG16062.1"/>
    <property type="molecule type" value="Genomic_DNA"/>
</dbReference>
<dbReference type="Proteomes" id="UP000176923">
    <property type="component" value="Unassembled WGS sequence"/>
</dbReference>